<dbReference type="InterPro" id="IPR013098">
    <property type="entry name" value="Ig_I-set"/>
</dbReference>
<dbReference type="Pfam" id="PF13927">
    <property type="entry name" value="Ig_3"/>
    <property type="match status" value="1"/>
</dbReference>
<dbReference type="Ensembl" id="ENSPMAT00000002300.1">
    <property type="protein sequence ID" value="ENSPMAP00000002289.1"/>
    <property type="gene ID" value="ENSPMAG00000002087.1"/>
</dbReference>
<keyword evidence="4" id="KW-0325">Glycoprotein</keyword>
<evidence type="ECO:0000313" key="8">
    <source>
        <dbReference type="Ensembl" id="ENSPMAP00000002289.1"/>
    </source>
</evidence>
<dbReference type="AlphaFoldDB" id="S4RAQ8"/>
<dbReference type="STRING" id="7757.ENSPMAP00000002289"/>
<dbReference type="Gene3D" id="2.60.40.10">
    <property type="entry name" value="Immunoglobulins"/>
    <property type="match status" value="3"/>
</dbReference>
<dbReference type="SMART" id="SM00409">
    <property type="entry name" value="IG"/>
    <property type="match status" value="3"/>
</dbReference>
<evidence type="ECO:0000256" key="4">
    <source>
        <dbReference type="ARBA" id="ARBA00023180"/>
    </source>
</evidence>
<dbReference type="FunFam" id="2.60.40.10:FF:000291">
    <property type="entry name" value="Neuroplastin b"/>
    <property type="match status" value="1"/>
</dbReference>
<dbReference type="GeneTree" id="ENSGT00940000156195"/>
<dbReference type="GO" id="GO:0098609">
    <property type="term" value="P:cell-cell adhesion"/>
    <property type="evidence" value="ECO:0007669"/>
    <property type="project" value="TreeGrafter"/>
</dbReference>
<dbReference type="GO" id="GO:0005911">
    <property type="term" value="C:cell-cell junction"/>
    <property type="evidence" value="ECO:0007669"/>
    <property type="project" value="TreeGrafter"/>
</dbReference>
<dbReference type="CDD" id="cd00096">
    <property type="entry name" value="Ig"/>
    <property type="match status" value="1"/>
</dbReference>
<dbReference type="InterPro" id="IPR003599">
    <property type="entry name" value="Ig_sub"/>
</dbReference>
<dbReference type="HOGENOM" id="CLU_058449_0_0_1"/>
<evidence type="ECO:0000256" key="2">
    <source>
        <dbReference type="ARBA" id="ARBA00023136"/>
    </source>
</evidence>
<evidence type="ECO:0000256" key="6">
    <source>
        <dbReference type="SAM" id="Phobius"/>
    </source>
</evidence>
<dbReference type="GO" id="GO:0050839">
    <property type="term" value="F:cell adhesion molecule binding"/>
    <property type="evidence" value="ECO:0007669"/>
    <property type="project" value="TreeGrafter"/>
</dbReference>
<dbReference type="InterPro" id="IPR036179">
    <property type="entry name" value="Ig-like_dom_sf"/>
</dbReference>
<dbReference type="Pfam" id="PF07679">
    <property type="entry name" value="I-set"/>
    <property type="match status" value="1"/>
</dbReference>
<name>S4RAQ8_PETMA</name>
<reference evidence="8" key="1">
    <citation type="submission" date="2025-08" db="UniProtKB">
        <authorList>
            <consortium name="Ensembl"/>
        </authorList>
    </citation>
    <scope>IDENTIFICATION</scope>
</reference>
<dbReference type="OMA" id="GRYECNA"/>
<reference evidence="8" key="2">
    <citation type="submission" date="2025-09" db="UniProtKB">
        <authorList>
            <consortium name="Ensembl"/>
        </authorList>
    </citation>
    <scope>IDENTIFICATION</scope>
</reference>
<keyword evidence="6" id="KW-1133">Transmembrane helix</keyword>
<dbReference type="SMART" id="SM00408">
    <property type="entry name" value="IGc2"/>
    <property type="match status" value="2"/>
</dbReference>
<dbReference type="InterPro" id="IPR013783">
    <property type="entry name" value="Ig-like_fold"/>
</dbReference>
<keyword evidence="3" id="KW-1015">Disulfide bond</keyword>
<dbReference type="PANTHER" id="PTHR11640:SF31">
    <property type="entry name" value="IRREGULAR CHIASM C-ROUGHEST PROTEIN-RELATED"/>
    <property type="match status" value="1"/>
</dbReference>
<feature type="domain" description="Ig-like" evidence="7">
    <location>
        <begin position="14"/>
        <end position="103"/>
    </location>
</feature>
<protein>
    <submittedName>
        <fullName evidence="8">Neuroplastin b</fullName>
    </submittedName>
</protein>
<sequence length="354" mass="39174">GFSKSPMSETKFTGDSAELFCEVVGSPVPELQWWFAETNHMDAFRQLWEGARRRRVSVTTAYGSNGASALRIAALAPEDSGVYECRASNAPQRNDFRRNPAMSWIRAQATIRVVPHYDIKTSPDITLSNKTTEERLQCNLTLPQPFSAHEINCYWEQDGEKIAGTEQMVEITASRIVTLDYTITKPKAEHSGVYVCVFQTSPPAKGNITVKSCAAWPDITTHKKSENHGEGDAAELVCKCNGYPDVDWTWSYKPRDNDDVVVVANGSRDGRLAIASTGNQTVLSLHGLVVDTDGGEYTCQATNSEGTATHTMLLRVRSRLAALWPFLGIVAEVVILIAIIFIYEKRKKPDDVPD</sequence>
<comment type="subcellular location">
    <subcellularLocation>
        <location evidence="1">Membrane</location>
        <topology evidence="1">Single-pass type I membrane protein</topology>
    </subcellularLocation>
</comment>
<dbReference type="GO" id="GO:0005886">
    <property type="term" value="C:plasma membrane"/>
    <property type="evidence" value="ECO:0007669"/>
    <property type="project" value="TreeGrafter"/>
</dbReference>
<evidence type="ECO:0000256" key="5">
    <source>
        <dbReference type="ARBA" id="ARBA00023319"/>
    </source>
</evidence>
<dbReference type="InterPro" id="IPR051275">
    <property type="entry name" value="Cell_adhesion_signaling"/>
</dbReference>
<dbReference type="SUPFAM" id="SSF48726">
    <property type="entry name" value="Immunoglobulin"/>
    <property type="match status" value="3"/>
</dbReference>
<dbReference type="PROSITE" id="PS50835">
    <property type="entry name" value="IG_LIKE"/>
    <property type="match status" value="3"/>
</dbReference>
<organism evidence="8">
    <name type="scientific">Petromyzon marinus</name>
    <name type="common">Sea lamprey</name>
    <dbReference type="NCBI Taxonomy" id="7757"/>
    <lineage>
        <taxon>Eukaryota</taxon>
        <taxon>Metazoa</taxon>
        <taxon>Chordata</taxon>
        <taxon>Craniata</taxon>
        <taxon>Vertebrata</taxon>
        <taxon>Cyclostomata</taxon>
        <taxon>Hyperoartia</taxon>
        <taxon>Petromyzontiformes</taxon>
        <taxon>Petromyzontidae</taxon>
        <taxon>Petromyzon</taxon>
    </lineage>
</organism>
<keyword evidence="5" id="KW-0393">Immunoglobulin domain</keyword>
<evidence type="ECO:0000256" key="1">
    <source>
        <dbReference type="ARBA" id="ARBA00004479"/>
    </source>
</evidence>
<accession>S4RAQ8</accession>
<dbReference type="InterPro" id="IPR003598">
    <property type="entry name" value="Ig_sub2"/>
</dbReference>
<keyword evidence="6" id="KW-0812">Transmembrane</keyword>
<dbReference type="InterPro" id="IPR007110">
    <property type="entry name" value="Ig-like_dom"/>
</dbReference>
<keyword evidence="2 6" id="KW-0472">Membrane</keyword>
<feature type="domain" description="Ig-like" evidence="7">
    <location>
        <begin position="115"/>
        <end position="209"/>
    </location>
</feature>
<feature type="transmembrane region" description="Helical" evidence="6">
    <location>
        <begin position="322"/>
        <end position="343"/>
    </location>
</feature>
<feature type="domain" description="Ig-like" evidence="7">
    <location>
        <begin position="217"/>
        <end position="315"/>
    </location>
</feature>
<proteinExistence type="predicted"/>
<evidence type="ECO:0000256" key="3">
    <source>
        <dbReference type="ARBA" id="ARBA00023157"/>
    </source>
</evidence>
<evidence type="ECO:0000259" key="7">
    <source>
        <dbReference type="PROSITE" id="PS50835"/>
    </source>
</evidence>
<dbReference type="PANTHER" id="PTHR11640">
    <property type="entry name" value="NEPHRIN"/>
    <property type="match status" value="1"/>
</dbReference>